<evidence type="ECO:0000313" key="2">
    <source>
        <dbReference type="Proteomes" id="UP000479190"/>
    </source>
</evidence>
<protein>
    <submittedName>
        <fullName evidence="1">Uncharacterized protein</fullName>
    </submittedName>
</protein>
<keyword evidence="2" id="KW-1185">Reference proteome</keyword>
<name>A0A6H5J900_9HYME</name>
<sequence length="200" mass="22207">MRAAAWTTLYWNTAEDITLRRRLKTCAQQPRSWPDLSIAAMRIFASCIITGATVPRSRAQLATISVARRSQRGCISIYARHPENVQVLRSTIARKMISSRIESRIVYAYVQRSCLQFTIKVQSKAQLVAGKGISACSLAARSYGIVFEIAIAHSEAHTSHARAQGDILTVVRDCRDLELVELQCAVCTCGQCARISYSKI</sequence>
<reference evidence="1 2" key="1">
    <citation type="submission" date="2020-02" db="EMBL/GenBank/DDBJ databases">
        <authorList>
            <person name="Ferguson B K."/>
        </authorList>
    </citation>
    <scope>NUCLEOTIDE SEQUENCE [LARGE SCALE GENOMIC DNA]</scope>
</reference>
<dbReference type="Proteomes" id="UP000479190">
    <property type="component" value="Unassembled WGS sequence"/>
</dbReference>
<evidence type="ECO:0000313" key="1">
    <source>
        <dbReference type="EMBL" id="CAB0045082.1"/>
    </source>
</evidence>
<dbReference type="EMBL" id="CADCXV010001527">
    <property type="protein sequence ID" value="CAB0045082.1"/>
    <property type="molecule type" value="Genomic_DNA"/>
</dbReference>
<proteinExistence type="predicted"/>
<gene>
    <name evidence="1" type="ORF">TBRA_LOCUS16628</name>
</gene>
<dbReference type="AlphaFoldDB" id="A0A6H5J900"/>
<accession>A0A6H5J900</accession>
<organism evidence="1 2">
    <name type="scientific">Trichogramma brassicae</name>
    <dbReference type="NCBI Taxonomy" id="86971"/>
    <lineage>
        <taxon>Eukaryota</taxon>
        <taxon>Metazoa</taxon>
        <taxon>Ecdysozoa</taxon>
        <taxon>Arthropoda</taxon>
        <taxon>Hexapoda</taxon>
        <taxon>Insecta</taxon>
        <taxon>Pterygota</taxon>
        <taxon>Neoptera</taxon>
        <taxon>Endopterygota</taxon>
        <taxon>Hymenoptera</taxon>
        <taxon>Apocrita</taxon>
        <taxon>Proctotrupomorpha</taxon>
        <taxon>Chalcidoidea</taxon>
        <taxon>Trichogrammatidae</taxon>
        <taxon>Trichogramma</taxon>
    </lineage>
</organism>